<comment type="caution">
    <text evidence="2">The sequence shown here is derived from an EMBL/GenBank/DDBJ whole genome shotgun (WGS) entry which is preliminary data.</text>
</comment>
<dbReference type="OrthoDB" id="4958164at2759"/>
<evidence type="ECO:0000313" key="3">
    <source>
        <dbReference type="Proteomes" id="UP000756921"/>
    </source>
</evidence>
<reference evidence="2" key="1">
    <citation type="journal article" date="2020" name="Mol. Plant Microbe Interact.">
        <title>Genome Sequence of the Biocontrol Agent Coniothyrium minitans strain Conio (IMI 134523).</title>
        <authorList>
            <person name="Patel D."/>
            <person name="Shittu T.A."/>
            <person name="Baroncelli R."/>
            <person name="Muthumeenakshi S."/>
            <person name="Osborne T.H."/>
            <person name="Janganan T.K."/>
            <person name="Sreenivasaprasad S."/>
        </authorList>
    </citation>
    <scope>NUCLEOTIDE SEQUENCE</scope>
    <source>
        <strain evidence="2">Conio</strain>
    </source>
</reference>
<feature type="coiled-coil region" evidence="1">
    <location>
        <begin position="89"/>
        <end position="116"/>
    </location>
</feature>
<proteinExistence type="predicted"/>
<protein>
    <submittedName>
        <fullName evidence="2">Uncharacterized protein</fullName>
    </submittedName>
</protein>
<keyword evidence="3" id="KW-1185">Reference proteome</keyword>
<gene>
    <name evidence="2" type="ORF">PMIN01_12103</name>
</gene>
<evidence type="ECO:0000256" key="1">
    <source>
        <dbReference type="SAM" id="Coils"/>
    </source>
</evidence>
<dbReference type="Proteomes" id="UP000756921">
    <property type="component" value="Unassembled WGS sequence"/>
</dbReference>
<accession>A0A9P6G822</accession>
<name>A0A9P6G822_9PLEO</name>
<dbReference type="EMBL" id="WJXW01000015">
    <property type="protein sequence ID" value="KAF9730170.1"/>
    <property type="molecule type" value="Genomic_DNA"/>
</dbReference>
<organism evidence="2 3">
    <name type="scientific">Paraphaeosphaeria minitans</name>
    <dbReference type="NCBI Taxonomy" id="565426"/>
    <lineage>
        <taxon>Eukaryota</taxon>
        <taxon>Fungi</taxon>
        <taxon>Dikarya</taxon>
        <taxon>Ascomycota</taxon>
        <taxon>Pezizomycotina</taxon>
        <taxon>Dothideomycetes</taxon>
        <taxon>Pleosporomycetidae</taxon>
        <taxon>Pleosporales</taxon>
        <taxon>Massarineae</taxon>
        <taxon>Didymosphaeriaceae</taxon>
        <taxon>Paraphaeosphaeria</taxon>
    </lineage>
</organism>
<keyword evidence="1" id="KW-0175">Coiled coil</keyword>
<sequence>MLRPKRTKGPFRPSITHIPLAPTAAEAEIASRSGSTVADEAALESTQVAKKIPAPRLSQMIEQRTWENGQLRQELAYHQRKHAASMYLLEEVRVVVESLQQALANFQRLNEETEDGVADRECREW</sequence>
<evidence type="ECO:0000313" key="2">
    <source>
        <dbReference type="EMBL" id="KAF9730170.1"/>
    </source>
</evidence>
<dbReference type="AlphaFoldDB" id="A0A9P6G822"/>